<name>A0A0E9RTL7_ANGAN</name>
<evidence type="ECO:0000313" key="1">
    <source>
        <dbReference type="EMBL" id="JAH31618.1"/>
    </source>
</evidence>
<protein>
    <submittedName>
        <fullName evidence="1">Uncharacterized protein</fullName>
    </submittedName>
</protein>
<sequence length="38" mass="4357">MKQSFIKNLQSICSILHTFKSIRQKCLGNLIHKNVPGM</sequence>
<dbReference type="AlphaFoldDB" id="A0A0E9RTL7"/>
<reference evidence="1" key="2">
    <citation type="journal article" date="2015" name="Fish Shellfish Immunol.">
        <title>Early steps in the European eel (Anguilla anguilla)-Vibrio vulnificus interaction in the gills: Role of the RtxA13 toxin.</title>
        <authorList>
            <person name="Callol A."/>
            <person name="Pajuelo D."/>
            <person name="Ebbesson L."/>
            <person name="Teles M."/>
            <person name="MacKenzie S."/>
            <person name="Amaro C."/>
        </authorList>
    </citation>
    <scope>NUCLEOTIDE SEQUENCE</scope>
</reference>
<organism evidence="1">
    <name type="scientific">Anguilla anguilla</name>
    <name type="common">European freshwater eel</name>
    <name type="synonym">Muraena anguilla</name>
    <dbReference type="NCBI Taxonomy" id="7936"/>
    <lineage>
        <taxon>Eukaryota</taxon>
        <taxon>Metazoa</taxon>
        <taxon>Chordata</taxon>
        <taxon>Craniata</taxon>
        <taxon>Vertebrata</taxon>
        <taxon>Euteleostomi</taxon>
        <taxon>Actinopterygii</taxon>
        <taxon>Neopterygii</taxon>
        <taxon>Teleostei</taxon>
        <taxon>Anguilliformes</taxon>
        <taxon>Anguillidae</taxon>
        <taxon>Anguilla</taxon>
    </lineage>
</organism>
<proteinExistence type="predicted"/>
<reference evidence="1" key="1">
    <citation type="submission" date="2014-11" db="EMBL/GenBank/DDBJ databases">
        <authorList>
            <person name="Amaro Gonzalez C."/>
        </authorList>
    </citation>
    <scope>NUCLEOTIDE SEQUENCE</scope>
</reference>
<accession>A0A0E9RTL7</accession>
<dbReference type="EMBL" id="GBXM01076959">
    <property type="protein sequence ID" value="JAH31618.1"/>
    <property type="molecule type" value="Transcribed_RNA"/>
</dbReference>